<gene>
    <name evidence="1" type="ORF">KDW96_20470</name>
</gene>
<evidence type="ECO:0000313" key="1">
    <source>
        <dbReference type="EMBL" id="UTW07490.1"/>
    </source>
</evidence>
<accession>A0ABY5H881</accession>
<dbReference type="EMBL" id="CP073346">
    <property type="protein sequence ID" value="UTW07490.1"/>
    <property type="molecule type" value="Genomic_DNA"/>
</dbReference>
<sequence length="455" mass="52020">MKNLDVIASVICYVRPWNADQFATLAKNIFPEASIYCCSEHARVDSLGLKQAYYSNLKDNIREVEADITADEAQDMIVRCRLLRKLPFFVAQKHLFAMAAAIKGILERKKPQVVLSLTVDSYVIDLLRHLSVRQGVRFVALVPSFVNGYFRVTSRGESTLNPGYDLSIIDDLRHKLLDPLYTPSFNVSALSNPNRGVFKRWVANLARVPYFFAKRYFSGDRFNFHYWASQLVSWEQFSIFLPREPGNPNWEQVLASDSRPALYIPLQMFPECTVDYWSEDAGVIDYYAALERFIEKHHVSFNIVVKEHPSVMGARPSGFYRKIKKDARITVVPTYTPSNLVLDKVQGVFIWTGTVGFESALRGKAVITLCNPYYAYGKRFLKITEQTPSEVLLDHVKAMQILKVTNCEQEELLANLVEQLFPGSFKNNGAWDSKNVRDLEDLQDMVRALTPLLML</sequence>
<protein>
    <recommendedName>
        <fullName evidence="3">Capsular polysaccharide export protein</fullName>
    </recommendedName>
</protein>
<name>A0ABY5H881_9PSED</name>
<keyword evidence="2" id="KW-1185">Reference proteome</keyword>
<dbReference type="Proteomes" id="UP001059672">
    <property type="component" value="Chromosome"/>
</dbReference>
<reference evidence="1" key="1">
    <citation type="submission" date="2021-04" db="EMBL/GenBank/DDBJ databases">
        <title>Oceanospirillales bacteria with DddD are important DMSP degraders in coastal seawater.</title>
        <authorList>
            <person name="Liu J."/>
        </authorList>
    </citation>
    <scope>NUCLEOTIDE SEQUENCE</scope>
    <source>
        <strain evidence="1">D13-4</strain>
    </source>
</reference>
<dbReference type="RefSeq" id="WP_255838074.1">
    <property type="nucleotide sequence ID" value="NZ_CP073346.1"/>
</dbReference>
<evidence type="ECO:0000313" key="2">
    <source>
        <dbReference type="Proteomes" id="UP001059672"/>
    </source>
</evidence>
<proteinExistence type="predicted"/>
<dbReference type="InterPro" id="IPR007833">
    <property type="entry name" value="Capsule_polysaccharide_synth"/>
</dbReference>
<organism evidence="1 2">
    <name type="scientific">Pseudomonas benzenivorans</name>
    <dbReference type="NCBI Taxonomy" id="556533"/>
    <lineage>
        <taxon>Bacteria</taxon>
        <taxon>Pseudomonadati</taxon>
        <taxon>Pseudomonadota</taxon>
        <taxon>Gammaproteobacteria</taxon>
        <taxon>Pseudomonadales</taxon>
        <taxon>Pseudomonadaceae</taxon>
        <taxon>Pseudomonas</taxon>
    </lineage>
</organism>
<evidence type="ECO:0008006" key="3">
    <source>
        <dbReference type="Google" id="ProtNLM"/>
    </source>
</evidence>
<dbReference type="Pfam" id="PF05159">
    <property type="entry name" value="Capsule_synth"/>
    <property type="match status" value="1"/>
</dbReference>